<proteinExistence type="predicted"/>
<reference evidence="1 2" key="1">
    <citation type="journal article" date="2018" name="Environ. Microbiol.">
        <title>Novel energy conservation strategies and behaviour of Pelotomaculum schinkii driving syntrophic propionate catabolism.</title>
        <authorList>
            <person name="Hidalgo-Ahumada C.A.P."/>
            <person name="Nobu M.K."/>
            <person name="Narihiro T."/>
            <person name="Tamaki H."/>
            <person name="Liu W.T."/>
            <person name="Kamagata Y."/>
            <person name="Stams A.J.M."/>
            <person name="Imachi H."/>
            <person name="Sousa D.Z."/>
        </authorList>
    </citation>
    <scope>NUCLEOTIDE SEQUENCE [LARGE SCALE GENOMIC DNA]</scope>
    <source>
        <strain evidence="1 2">MGP</strain>
    </source>
</reference>
<organism evidence="1 2">
    <name type="scientific">Pelotomaculum propionicicum</name>
    <dbReference type="NCBI Taxonomy" id="258475"/>
    <lineage>
        <taxon>Bacteria</taxon>
        <taxon>Bacillati</taxon>
        <taxon>Bacillota</taxon>
        <taxon>Clostridia</taxon>
        <taxon>Eubacteriales</taxon>
        <taxon>Desulfotomaculaceae</taxon>
        <taxon>Pelotomaculum</taxon>
    </lineage>
</organism>
<evidence type="ECO:0000313" key="1">
    <source>
        <dbReference type="EMBL" id="TEB12208.1"/>
    </source>
</evidence>
<dbReference type="Gene3D" id="3.40.50.300">
    <property type="entry name" value="P-loop containing nucleotide triphosphate hydrolases"/>
    <property type="match status" value="1"/>
</dbReference>
<keyword evidence="2" id="KW-1185">Reference proteome</keyword>
<dbReference type="AlphaFoldDB" id="A0A4Y7RT77"/>
<dbReference type="SUPFAM" id="SSF52540">
    <property type="entry name" value="P-loop containing nucleoside triphosphate hydrolases"/>
    <property type="match status" value="1"/>
</dbReference>
<gene>
    <name evidence="1" type="ORF">Pmgp_01099</name>
</gene>
<dbReference type="Proteomes" id="UP000297597">
    <property type="component" value="Unassembled WGS sequence"/>
</dbReference>
<dbReference type="OrthoDB" id="9779501at2"/>
<evidence type="ECO:0000313" key="2">
    <source>
        <dbReference type="Proteomes" id="UP000297597"/>
    </source>
</evidence>
<comment type="caution">
    <text evidence="1">The sequence shown here is derived from an EMBL/GenBank/DDBJ whole genome shotgun (WGS) entry which is preliminary data.</text>
</comment>
<dbReference type="InterPro" id="IPR027417">
    <property type="entry name" value="P-loop_NTPase"/>
</dbReference>
<name>A0A4Y7RT77_9FIRM</name>
<dbReference type="EMBL" id="QFFZ01000008">
    <property type="protein sequence ID" value="TEB12208.1"/>
    <property type="molecule type" value="Genomic_DNA"/>
</dbReference>
<evidence type="ECO:0008006" key="3">
    <source>
        <dbReference type="Google" id="ProtNLM"/>
    </source>
</evidence>
<protein>
    <recommendedName>
        <fullName evidence="3">CobQ/CobB/MinD/ParA nucleotide binding domain-containing protein</fullName>
    </recommendedName>
</protein>
<accession>A0A4Y7RT77</accession>
<dbReference type="RefSeq" id="WP_134212976.1">
    <property type="nucleotide sequence ID" value="NZ_QFFZ01000008.1"/>
</dbReference>
<sequence>MTGRIVEAYIGEYAAGKSESAINRALELARQGRKVALVDLDIVEPFYTLRPLQKELATLGLDVIAWQTGETMGLGEAGTLLKPEARWALKREGDIILDIGYGVDGARTLNLLEGAVRDPDLKVFAVINICRPMTSSVKDIVAEVSLMGRVDGLINNSHLAGETTVELVQKGARMVAEAASILDLPVVATLADTELAEKIGPADCMGNPVRPLERFMPRAFW</sequence>